<keyword evidence="2" id="KW-1185">Reference proteome</keyword>
<evidence type="ECO:0008006" key="3">
    <source>
        <dbReference type="Google" id="ProtNLM"/>
    </source>
</evidence>
<dbReference type="PROSITE" id="PS51257">
    <property type="entry name" value="PROKAR_LIPOPROTEIN"/>
    <property type="match status" value="1"/>
</dbReference>
<proteinExistence type="predicted"/>
<reference evidence="1 2" key="1">
    <citation type="submission" date="2020-09" db="EMBL/GenBank/DDBJ databases">
        <authorList>
            <person name="Kim M.K."/>
        </authorList>
    </citation>
    <scope>NUCLEOTIDE SEQUENCE [LARGE SCALE GENOMIC DNA]</scope>
    <source>
        <strain evidence="1 2">BT189</strain>
    </source>
</reference>
<dbReference type="InterPro" id="IPR046219">
    <property type="entry name" value="DUF6252"/>
</dbReference>
<dbReference type="EMBL" id="JACXAC010000001">
    <property type="protein sequence ID" value="MBD2720536.1"/>
    <property type="molecule type" value="Genomic_DNA"/>
</dbReference>
<name>A0ABR8JNQ7_9BACT</name>
<sequence>MNKLFSSLLLVALLAAGCKKDDPEAGLPPATHEGKNTGGCLINGERFVAAEYGGSLLSNPIPALRGGFSFDSIYTIDLNGQMNGKNTTVSLFFRSQKVGTYLLNKNTGYYPQTSDLYALNHAVLYSDNAVEVYGTDVQHIGQVVLEYANVQKGISAGTFEFTAVNQSNPNKTVTITSGRFDRKQ</sequence>
<dbReference type="Proteomes" id="UP000606003">
    <property type="component" value="Unassembled WGS sequence"/>
</dbReference>
<gene>
    <name evidence="1" type="ORF">IC234_00235</name>
</gene>
<dbReference type="Pfam" id="PF19765">
    <property type="entry name" value="DUF6252"/>
    <property type="match status" value="1"/>
</dbReference>
<evidence type="ECO:0000313" key="1">
    <source>
        <dbReference type="EMBL" id="MBD2720536.1"/>
    </source>
</evidence>
<organism evidence="1 2">
    <name type="scientific">Hymenobacter armeniacus</name>
    <dbReference type="NCBI Taxonomy" id="2771358"/>
    <lineage>
        <taxon>Bacteria</taxon>
        <taxon>Pseudomonadati</taxon>
        <taxon>Bacteroidota</taxon>
        <taxon>Cytophagia</taxon>
        <taxon>Cytophagales</taxon>
        <taxon>Hymenobacteraceae</taxon>
        <taxon>Hymenobacter</taxon>
    </lineage>
</organism>
<evidence type="ECO:0000313" key="2">
    <source>
        <dbReference type="Proteomes" id="UP000606003"/>
    </source>
</evidence>
<comment type="caution">
    <text evidence="1">The sequence shown here is derived from an EMBL/GenBank/DDBJ whole genome shotgun (WGS) entry which is preliminary data.</text>
</comment>
<protein>
    <recommendedName>
        <fullName evidence="3">Lipoprotein</fullName>
    </recommendedName>
</protein>
<accession>A0ABR8JNQ7</accession>
<dbReference type="RefSeq" id="WP_190921829.1">
    <property type="nucleotide sequence ID" value="NZ_JACXAC010000001.1"/>
</dbReference>